<dbReference type="Pfam" id="PF01547">
    <property type="entry name" value="SBP_bac_1"/>
    <property type="match status" value="1"/>
</dbReference>
<dbReference type="OrthoDB" id="2675752at2"/>
<evidence type="ECO:0000313" key="8">
    <source>
        <dbReference type="Proteomes" id="UP000032633"/>
    </source>
</evidence>
<dbReference type="AlphaFoldDB" id="A0A0D5NM44"/>
<dbReference type="EMBL" id="CP011058">
    <property type="protein sequence ID" value="AJY76399.1"/>
    <property type="molecule type" value="Genomic_DNA"/>
</dbReference>
<evidence type="ECO:0000256" key="4">
    <source>
        <dbReference type="ARBA" id="ARBA00022729"/>
    </source>
</evidence>
<dbReference type="KEGG" id="pbj:VN24_19775"/>
<dbReference type="InterPro" id="IPR050490">
    <property type="entry name" value="Bact_solute-bd_prot1"/>
</dbReference>
<comment type="subcellular location">
    <subcellularLocation>
        <location evidence="1">Cell envelope</location>
    </subcellularLocation>
</comment>
<proteinExistence type="inferred from homology"/>
<keyword evidence="8" id="KW-1185">Reference proteome</keyword>
<keyword evidence="3" id="KW-0813">Transport</keyword>
<dbReference type="PANTHER" id="PTHR43649">
    <property type="entry name" value="ARABINOSE-BINDING PROTEIN-RELATED"/>
    <property type="match status" value="1"/>
</dbReference>
<dbReference type="Proteomes" id="UP000032633">
    <property type="component" value="Chromosome"/>
</dbReference>
<dbReference type="SUPFAM" id="SSF53850">
    <property type="entry name" value="Periplasmic binding protein-like II"/>
    <property type="match status" value="1"/>
</dbReference>
<feature type="chain" id="PRO_5039519263" evidence="6">
    <location>
        <begin position="30"/>
        <end position="516"/>
    </location>
</feature>
<sequence length="516" mass="57296">MVNRIFSTFLTRRTAAAGLALVMAGTLLSACSGSGNSTAERHVLRIGMVYGSDDSESYFRQQFTDTFEYTHPNIDLEIVSAVNYNDQMFNQPSDGTPAKQPDPYEKLKELLTGTNPVDVIVFDYNLLQRMTRDNLLKQLDPLIAQDKFDLSDYVPTVIDGIKDAGDNNIYALTPTFSGSALFYNKKIFQDAGVTPPTDGMQWPEVFNLARQMTKGSGENKIFGFAFNRWSSDGYSDTQQYAAPLQLKMYDDKGETMLVDTPKWNNVWTTIAGLYKDKIVPGFEDVNKINESLQKAMGGTNGNYYNPFQGDLFITGHQAMVIADYGYINQLKLAKDNSSKIKGFTVPDWDVVTVPTHSEAPGIGMSSYLGQLMGINSKALNSDDAWEFIKFLNSKEWAKLKSRSMYEIPARKEFIKPIDGMTYNIQAFYSLKPIPPASMELENIGREKPGIYQIYSIGSELFQQVVQGNKTVDQALKEFSTRGNTLLQKLKTNPNGDMGGPAEGGGVSTEATEATKG</sequence>
<evidence type="ECO:0000256" key="6">
    <source>
        <dbReference type="SAM" id="SignalP"/>
    </source>
</evidence>
<dbReference type="PANTHER" id="PTHR43649:SF31">
    <property type="entry name" value="SN-GLYCEROL-3-PHOSPHATE-BINDING PERIPLASMIC PROTEIN UGPB"/>
    <property type="match status" value="1"/>
</dbReference>
<dbReference type="STRING" id="1126833.VN24_19775"/>
<dbReference type="RefSeq" id="WP_045671826.1">
    <property type="nucleotide sequence ID" value="NZ_CP011058.1"/>
</dbReference>
<dbReference type="GO" id="GO:0030313">
    <property type="term" value="C:cell envelope"/>
    <property type="evidence" value="ECO:0007669"/>
    <property type="project" value="UniProtKB-SubCell"/>
</dbReference>
<reference evidence="8" key="2">
    <citation type="submission" date="2015-03" db="EMBL/GenBank/DDBJ databases">
        <title>Genome sequence of Paenibacillus beijingensis strain DSM 24997T.</title>
        <authorList>
            <person name="Kwak Y."/>
            <person name="Shin J.-H."/>
        </authorList>
    </citation>
    <scope>NUCLEOTIDE SEQUENCE [LARGE SCALE GENOMIC DNA]</scope>
    <source>
        <strain evidence="8">DSM 24997</strain>
    </source>
</reference>
<gene>
    <name evidence="7" type="ORF">VN24_19775</name>
</gene>
<dbReference type="HOGENOM" id="CLU_043267_0_0_9"/>
<evidence type="ECO:0000256" key="3">
    <source>
        <dbReference type="ARBA" id="ARBA00022448"/>
    </source>
</evidence>
<evidence type="ECO:0000256" key="1">
    <source>
        <dbReference type="ARBA" id="ARBA00004196"/>
    </source>
</evidence>
<feature type="compositionally biased region" description="Gly residues" evidence="5">
    <location>
        <begin position="496"/>
        <end position="506"/>
    </location>
</feature>
<evidence type="ECO:0000256" key="2">
    <source>
        <dbReference type="ARBA" id="ARBA00008520"/>
    </source>
</evidence>
<feature type="region of interest" description="Disordered" evidence="5">
    <location>
        <begin position="490"/>
        <end position="516"/>
    </location>
</feature>
<organism evidence="7 8">
    <name type="scientific">Paenibacillus beijingensis</name>
    <dbReference type="NCBI Taxonomy" id="1126833"/>
    <lineage>
        <taxon>Bacteria</taxon>
        <taxon>Bacillati</taxon>
        <taxon>Bacillota</taxon>
        <taxon>Bacilli</taxon>
        <taxon>Bacillales</taxon>
        <taxon>Paenibacillaceae</taxon>
        <taxon>Paenibacillus</taxon>
    </lineage>
</organism>
<dbReference type="InterPro" id="IPR006059">
    <property type="entry name" value="SBP"/>
</dbReference>
<dbReference type="Gene3D" id="3.40.190.10">
    <property type="entry name" value="Periplasmic binding protein-like II"/>
    <property type="match status" value="1"/>
</dbReference>
<accession>A0A0D5NM44</accession>
<comment type="similarity">
    <text evidence="2">Belongs to the bacterial solute-binding protein 1 family.</text>
</comment>
<dbReference type="PATRIC" id="fig|1126833.4.peg.4356"/>
<feature type="signal peptide" evidence="6">
    <location>
        <begin position="1"/>
        <end position="29"/>
    </location>
</feature>
<evidence type="ECO:0000256" key="5">
    <source>
        <dbReference type="SAM" id="MobiDB-lite"/>
    </source>
</evidence>
<keyword evidence="4 6" id="KW-0732">Signal</keyword>
<evidence type="ECO:0000313" key="7">
    <source>
        <dbReference type="EMBL" id="AJY76399.1"/>
    </source>
</evidence>
<reference evidence="7 8" key="1">
    <citation type="journal article" date="2015" name="J. Biotechnol.">
        <title>Complete genome sequence of Paenibacillus beijingensis 7188(T) (=DSM 24997(T)), a novel rhizobacterium from jujube garden soil.</title>
        <authorList>
            <person name="Kwak Y."/>
            <person name="Shin J.H."/>
        </authorList>
    </citation>
    <scope>NUCLEOTIDE SEQUENCE [LARGE SCALE GENOMIC DNA]</scope>
    <source>
        <strain evidence="7 8">DSM 24997</strain>
    </source>
</reference>
<name>A0A0D5NM44_9BACL</name>
<dbReference type="PROSITE" id="PS51257">
    <property type="entry name" value="PROKAR_LIPOPROTEIN"/>
    <property type="match status" value="1"/>
</dbReference>
<protein>
    <submittedName>
        <fullName evidence="7">ABC transporter substrate-binding protein</fullName>
    </submittedName>
</protein>